<evidence type="ECO:0000313" key="2">
    <source>
        <dbReference type="EMBL" id="PTL56562.1"/>
    </source>
</evidence>
<keyword evidence="3" id="KW-1185">Reference proteome</keyword>
<reference evidence="2 3" key="1">
    <citation type="submission" date="2018-03" db="EMBL/GenBank/DDBJ databases">
        <title>Aquarubrobacter algicola gen. nov., sp. nov., a novel actinobacterium isolated from shallow eutrophic lake during the end of cyanobacterial harmful algal blooms.</title>
        <authorList>
            <person name="Chun S.J."/>
        </authorList>
    </citation>
    <scope>NUCLEOTIDE SEQUENCE [LARGE SCALE GENOMIC DNA]</scope>
    <source>
        <strain evidence="2 3">Seoho-28</strain>
    </source>
</reference>
<comment type="caution">
    <text evidence="2">The sequence shown here is derived from an EMBL/GenBank/DDBJ whole genome shotgun (WGS) entry which is preliminary data.</text>
</comment>
<keyword evidence="1" id="KW-0812">Transmembrane</keyword>
<dbReference type="EMBL" id="PYYB01000002">
    <property type="protein sequence ID" value="PTL56562.1"/>
    <property type="molecule type" value="Genomic_DNA"/>
</dbReference>
<organism evidence="2 3">
    <name type="scientific">Paraconexibacter algicola</name>
    <dbReference type="NCBI Taxonomy" id="2133960"/>
    <lineage>
        <taxon>Bacteria</taxon>
        <taxon>Bacillati</taxon>
        <taxon>Actinomycetota</taxon>
        <taxon>Thermoleophilia</taxon>
        <taxon>Solirubrobacterales</taxon>
        <taxon>Paraconexibacteraceae</taxon>
        <taxon>Paraconexibacter</taxon>
    </lineage>
</organism>
<protein>
    <submittedName>
        <fullName evidence="2">Uncharacterized protein</fullName>
    </submittedName>
</protein>
<accession>A0A2T4UFR5</accession>
<dbReference type="AlphaFoldDB" id="A0A2T4UFR5"/>
<keyword evidence="1" id="KW-1133">Transmembrane helix</keyword>
<feature type="transmembrane region" description="Helical" evidence="1">
    <location>
        <begin position="20"/>
        <end position="37"/>
    </location>
</feature>
<dbReference type="Proteomes" id="UP000240739">
    <property type="component" value="Unassembled WGS sequence"/>
</dbReference>
<sequence>MSRKARPTEAPDALWHPLPVTETLIFLGLVGVLYGFFTQTPPALFVGIGLVSVAAVELAIREHFAGYRSHSSLLAALAGVLVALPLYFTSLPGEALLVVAALVGAGAFQVLRTAFARQAGGLTFRA</sequence>
<evidence type="ECO:0000313" key="3">
    <source>
        <dbReference type="Proteomes" id="UP000240739"/>
    </source>
</evidence>
<feature type="transmembrane region" description="Helical" evidence="1">
    <location>
        <begin position="72"/>
        <end position="89"/>
    </location>
</feature>
<feature type="transmembrane region" description="Helical" evidence="1">
    <location>
        <begin position="43"/>
        <end position="60"/>
    </location>
</feature>
<name>A0A2T4UFR5_9ACTN</name>
<proteinExistence type="predicted"/>
<evidence type="ECO:0000256" key="1">
    <source>
        <dbReference type="SAM" id="Phobius"/>
    </source>
</evidence>
<keyword evidence="1" id="KW-0472">Membrane</keyword>
<feature type="transmembrane region" description="Helical" evidence="1">
    <location>
        <begin position="95"/>
        <end position="115"/>
    </location>
</feature>
<gene>
    <name evidence="2" type="ORF">C7Y72_16570</name>
</gene>